<feature type="transmembrane region" description="Helical" evidence="1">
    <location>
        <begin position="6"/>
        <end position="25"/>
    </location>
</feature>
<evidence type="ECO:0000256" key="1">
    <source>
        <dbReference type="SAM" id="Phobius"/>
    </source>
</evidence>
<keyword evidence="3" id="KW-1185">Reference proteome</keyword>
<keyword evidence="1" id="KW-0472">Membrane</keyword>
<reference evidence="2 3" key="1">
    <citation type="journal article" date="2024" name="Curr. Microbiol.">
        <title>Luteibacter sahnii sp. nov., A Novel Yellow-Colored Xanthomonadin Pigment Producing Probiotic Bacterium from Healthy Rice Seed Microbiome.</title>
        <authorList>
            <person name="Jaiswal G."/>
            <person name="Rana R."/>
            <person name="Nayak P.K."/>
            <person name="Chouhan R."/>
            <person name="Gandhi S.G."/>
            <person name="Patel H.K."/>
            <person name="Patil P.B."/>
        </authorList>
    </citation>
    <scope>NUCLEOTIDE SEQUENCE [LARGE SCALE GENOMIC DNA]</scope>
    <source>
        <strain evidence="2 3">PPL201</strain>
    </source>
</reference>
<dbReference type="Proteomes" id="UP001528850">
    <property type="component" value="Unassembled WGS sequence"/>
</dbReference>
<keyword evidence="1" id="KW-0812">Transmembrane</keyword>
<sequence length="237" mass="26428">MPEHAWWLALGVLVMYAYDAVHLLYDNEVVMHEGAGGRWTFSLGADVQFAGRHVFLPPWLAPTRGLLRLRWTWGRLPSAQQPLRGLRAWRVAIAACAWPVCLVACLFAMTPAAVYAPLPVLLAWIGSLYLAIAVAVRRLWRVRRVAGLTRREATGITSDALFCPPYALNLIRKQGARAGDRFDLIAVAHALLDAPERKRLAQAIQTRVQGRMQLEEVDSDRHAQLEAYAAYIGRALA</sequence>
<dbReference type="EMBL" id="JARJJS010000003">
    <property type="protein sequence ID" value="MDF4025941.1"/>
    <property type="molecule type" value="Genomic_DNA"/>
</dbReference>
<protein>
    <recommendedName>
        <fullName evidence="4">RDD domain-containing protein</fullName>
    </recommendedName>
</protein>
<proteinExistence type="predicted"/>
<gene>
    <name evidence="2" type="ORF">P3W24_13265</name>
</gene>
<keyword evidence="1" id="KW-1133">Transmembrane helix</keyword>
<organism evidence="2 3">
    <name type="scientific">Luteibacter sahnii</name>
    <dbReference type="NCBI Taxonomy" id="3021977"/>
    <lineage>
        <taxon>Bacteria</taxon>
        <taxon>Pseudomonadati</taxon>
        <taxon>Pseudomonadota</taxon>
        <taxon>Gammaproteobacteria</taxon>
        <taxon>Lysobacterales</taxon>
        <taxon>Rhodanobacteraceae</taxon>
        <taxon>Luteibacter</taxon>
    </lineage>
</organism>
<dbReference type="RefSeq" id="WP_320551874.1">
    <property type="nucleotide sequence ID" value="NZ_JAQLOK010000004.1"/>
</dbReference>
<accession>A0ABT6BCT3</accession>
<evidence type="ECO:0008006" key="4">
    <source>
        <dbReference type="Google" id="ProtNLM"/>
    </source>
</evidence>
<evidence type="ECO:0000313" key="3">
    <source>
        <dbReference type="Proteomes" id="UP001528850"/>
    </source>
</evidence>
<feature type="transmembrane region" description="Helical" evidence="1">
    <location>
        <begin position="91"/>
        <end position="115"/>
    </location>
</feature>
<feature type="transmembrane region" description="Helical" evidence="1">
    <location>
        <begin position="121"/>
        <end position="140"/>
    </location>
</feature>
<comment type="caution">
    <text evidence="2">The sequence shown here is derived from an EMBL/GenBank/DDBJ whole genome shotgun (WGS) entry which is preliminary data.</text>
</comment>
<evidence type="ECO:0000313" key="2">
    <source>
        <dbReference type="EMBL" id="MDF4025941.1"/>
    </source>
</evidence>
<name>A0ABT6BCT3_9GAMM</name>